<evidence type="ECO:0000256" key="2">
    <source>
        <dbReference type="ARBA" id="ARBA00007336"/>
    </source>
</evidence>
<dbReference type="PANTHER" id="PTHR13028:SF0">
    <property type="entry name" value="RRNA-PROCESSING PROTEIN EBP2-RELATED"/>
    <property type="match status" value="1"/>
</dbReference>
<dbReference type="Proteomes" id="UP000054549">
    <property type="component" value="Unassembled WGS sequence"/>
</dbReference>
<evidence type="ECO:0000256" key="1">
    <source>
        <dbReference type="ARBA" id="ARBA00004604"/>
    </source>
</evidence>
<keyword evidence="5" id="KW-0539">Nucleus</keyword>
<dbReference type="GO" id="GO:0006364">
    <property type="term" value="P:rRNA processing"/>
    <property type="evidence" value="ECO:0007669"/>
    <property type="project" value="TreeGrafter"/>
</dbReference>
<dbReference type="STRING" id="946122.A0A0C2WCQ1"/>
<dbReference type="GO" id="GO:0042273">
    <property type="term" value="P:ribosomal large subunit biogenesis"/>
    <property type="evidence" value="ECO:0007669"/>
    <property type="project" value="TreeGrafter"/>
</dbReference>
<protein>
    <submittedName>
        <fullName evidence="7">Uncharacterized protein</fullName>
    </submittedName>
</protein>
<feature type="compositionally biased region" description="Basic residues" evidence="6">
    <location>
        <begin position="383"/>
        <end position="397"/>
    </location>
</feature>
<evidence type="ECO:0000256" key="3">
    <source>
        <dbReference type="ARBA" id="ARBA00022517"/>
    </source>
</evidence>
<name>A0A0C2WCQ1_AMAMK</name>
<dbReference type="InterPro" id="IPR008610">
    <property type="entry name" value="Ebp2"/>
</dbReference>
<feature type="compositionally biased region" description="Acidic residues" evidence="6">
    <location>
        <begin position="307"/>
        <end position="317"/>
    </location>
</feature>
<proteinExistence type="inferred from homology"/>
<dbReference type="GO" id="GO:0034399">
    <property type="term" value="C:nuclear periphery"/>
    <property type="evidence" value="ECO:0007669"/>
    <property type="project" value="TreeGrafter"/>
</dbReference>
<evidence type="ECO:0000256" key="6">
    <source>
        <dbReference type="SAM" id="MobiDB-lite"/>
    </source>
</evidence>
<dbReference type="HOGENOM" id="CLU_036007_0_1_1"/>
<dbReference type="InParanoid" id="A0A0C2WCQ1"/>
<evidence type="ECO:0000256" key="4">
    <source>
        <dbReference type="ARBA" id="ARBA00023054"/>
    </source>
</evidence>
<feature type="compositionally biased region" description="Basic and acidic residues" evidence="6">
    <location>
        <begin position="318"/>
        <end position="342"/>
    </location>
</feature>
<keyword evidence="4" id="KW-0175">Coiled coil</keyword>
<accession>A0A0C2WCQ1</accession>
<comment type="similarity">
    <text evidence="2">Belongs to the EBP2 family.</text>
</comment>
<evidence type="ECO:0000256" key="5">
    <source>
        <dbReference type="ARBA" id="ARBA00023242"/>
    </source>
</evidence>
<dbReference type="EMBL" id="KN818323">
    <property type="protein sequence ID" value="KIL59067.1"/>
    <property type="molecule type" value="Genomic_DNA"/>
</dbReference>
<dbReference type="FunCoup" id="A0A0C2WCQ1">
    <property type="interactions" value="548"/>
</dbReference>
<keyword evidence="8" id="KW-1185">Reference proteome</keyword>
<organism evidence="7 8">
    <name type="scientific">Amanita muscaria (strain Koide BX008)</name>
    <dbReference type="NCBI Taxonomy" id="946122"/>
    <lineage>
        <taxon>Eukaryota</taxon>
        <taxon>Fungi</taxon>
        <taxon>Dikarya</taxon>
        <taxon>Basidiomycota</taxon>
        <taxon>Agaricomycotina</taxon>
        <taxon>Agaricomycetes</taxon>
        <taxon>Agaricomycetidae</taxon>
        <taxon>Agaricales</taxon>
        <taxon>Pluteineae</taxon>
        <taxon>Amanitaceae</taxon>
        <taxon>Amanita</taxon>
    </lineage>
</organism>
<feature type="compositionally biased region" description="Acidic residues" evidence="6">
    <location>
        <begin position="109"/>
        <end position="131"/>
    </location>
</feature>
<dbReference type="GO" id="GO:0030687">
    <property type="term" value="C:preribosome, large subunit precursor"/>
    <property type="evidence" value="ECO:0007669"/>
    <property type="project" value="TreeGrafter"/>
</dbReference>
<dbReference type="OrthoDB" id="443772at2759"/>
<feature type="compositionally biased region" description="Gly residues" evidence="6">
    <location>
        <begin position="364"/>
        <end position="378"/>
    </location>
</feature>
<feature type="region of interest" description="Disordered" evidence="6">
    <location>
        <begin position="296"/>
        <end position="397"/>
    </location>
</feature>
<reference evidence="7 8" key="1">
    <citation type="submission" date="2014-04" db="EMBL/GenBank/DDBJ databases">
        <title>Evolutionary Origins and Diversification of the Mycorrhizal Mutualists.</title>
        <authorList>
            <consortium name="DOE Joint Genome Institute"/>
            <consortium name="Mycorrhizal Genomics Consortium"/>
            <person name="Kohler A."/>
            <person name="Kuo A."/>
            <person name="Nagy L.G."/>
            <person name="Floudas D."/>
            <person name="Copeland A."/>
            <person name="Barry K.W."/>
            <person name="Cichocki N."/>
            <person name="Veneault-Fourrey C."/>
            <person name="LaButti K."/>
            <person name="Lindquist E.A."/>
            <person name="Lipzen A."/>
            <person name="Lundell T."/>
            <person name="Morin E."/>
            <person name="Murat C."/>
            <person name="Riley R."/>
            <person name="Ohm R."/>
            <person name="Sun H."/>
            <person name="Tunlid A."/>
            <person name="Henrissat B."/>
            <person name="Grigoriev I.V."/>
            <person name="Hibbett D.S."/>
            <person name="Martin F."/>
        </authorList>
    </citation>
    <scope>NUCLEOTIDE SEQUENCE [LARGE SCALE GENOMIC DNA]</scope>
    <source>
        <strain evidence="7 8">Koide BX008</strain>
    </source>
</reference>
<feature type="compositionally biased region" description="Acidic residues" evidence="6">
    <location>
        <begin position="50"/>
        <end position="94"/>
    </location>
</feature>
<feature type="region of interest" description="Disordered" evidence="6">
    <location>
        <begin position="40"/>
        <end position="131"/>
    </location>
</feature>
<sequence>MTKGDILNSESDDDGGIDQEGMARLITALGEDGLDDFDRAQLVALHGDQSDDEIEEETDDENKDEEDVSDEASESGEEESQSDDDPGSEEEVEEGHDGGDADVPKPNAEEDEEESEEGEDEDEEDADEENDVALDEVESVDDDAVPQHKIEIDNKVALDRIRESIKLDPSLPWTETLTVTFSEKIEVDVDDDLQRELAFYKQALYGANTARALAAKHNFAFTRPSDYFAEMVKSDVHMERIRQRLLDENASIKRSEDKRKEREGKKFGKQVQLEKLKERQASKKQMEERIKGLKRKRKDVLDKPDGGEDFDVEVEDAIADRPAKRAKVDGRPKLSRKTRDNKYGFGGSKKHSKQNTRDSTDNFGPGGGRGKSGRGGKAGKSNRPGKSKRMSARSSKR</sequence>
<dbReference type="GO" id="GO:0005730">
    <property type="term" value="C:nucleolus"/>
    <property type="evidence" value="ECO:0007669"/>
    <property type="project" value="UniProtKB-SubCell"/>
</dbReference>
<keyword evidence="3" id="KW-0690">Ribosome biogenesis</keyword>
<comment type="subcellular location">
    <subcellularLocation>
        <location evidence="1">Nucleus</location>
        <location evidence="1">Nucleolus</location>
    </subcellularLocation>
</comment>
<dbReference type="Pfam" id="PF05890">
    <property type="entry name" value="Ebp2"/>
    <property type="match status" value="1"/>
</dbReference>
<evidence type="ECO:0000313" key="7">
    <source>
        <dbReference type="EMBL" id="KIL59067.1"/>
    </source>
</evidence>
<dbReference type="PANTHER" id="PTHR13028">
    <property type="entry name" value="RRNA PROCESSING PROTEIN EBNA1-BINDING PROTEIN-RELATED"/>
    <property type="match status" value="1"/>
</dbReference>
<gene>
    <name evidence="7" type="ORF">M378DRAFT_200283</name>
</gene>
<dbReference type="AlphaFoldDB" id="A0A0C2WCQ1"/>
<evidence type="ECO:0000313" key="8">
    <source>
        <dbReference type="Proteomes" id="UP000054549"/>
    </source>
</evidence>